<dbReference type="InterPro" id="IPR011701">
    <property type="entry name" value="MFS"/>
</dbReference>
<evidence type="ECO:0000313" key="8">
    <source>
        <dbReference type="EMBL" id="BDZ57955.1"/>
    </source>
</evidence>
<dbReference type="Proteomes" id="UP001321421">
    <property type="component" value="Chromosome"/>
</dbReference>
<protein>
    <recommendedName>
        <fullName evidence="7">Major facilitator superfamily (MFS) profile domain-containing protein</fullName>
    </recommendedName>
</protein>
<evidence type="ECO:0000256" key="4">
    <source>
        <dbReference type="ARBA" id="ARBA00022989"/>
    </source>
</evidence>
<feature type="domain" description="Major facilitator superfamily (MFS) profile" evidence="7">
    <location>
        <begin position="16"/>
        <end position="128"/>
    </location>
</feature>
<gene>
    <name evidence="8" type="ORF">GCM10025872_16120</name>
</gene>
<dbReference type="PROSITE" id="PS50850">
    <property type="entry name" value="MFS"/>
    <property type="match status" value="1"/>
</dbReference>
<dbReference type="PANTHER" id="PTHR23502:SF132">
    <property type="entry name" value="POLYAMINE TRANSPORTER 2-RELATED"/>
    <property type="match status" value="1"/>
</dbReference>
<keyword evidence="9" id="KW-1185">Reference proteome</keyword>
<feature type="transmembrane region" description="Helical" evidence="6">
    <location>
        <begin position="12"/>
        <end position="31"/>
    </location>
</feature>
<evidence type="ECO:0000313" key="9">
    <source>
        <dbReference type="Proteomes" id="UP001321421"/>
    </source>
</evidence>
<keyword evidence="4 6" id="KW-1133">Transmembrane helix</keyword>
<dbReference type="InterPro" id="IPR020846">
    <property type="entry name" value="MFS_dom"/>
</dbReference>
<feature type="transmembrane region" description="Helical" evidence="6">
    <location>
        <begin position="51"/>
        <end position="70"/>
    </location>
</feature>
<dbReference type="SUPFAM" id="SSF103473">
    <property type="entry name" value="MFS general substrate transporter"/>
    <property type="match status" value="1"/>
</dbReference>
<evidence type="ECO:0000256" key="2">
    <source>
        <dbReference type="ARBA" id="ARBA00022448"/>
    </source>
</evidence>
<evidence type="ECO:0000256" key="1">
    <source>
        <dbReference type="ARBA" id="ARBA00004651"/>
    </source>
</evidence>
<sequence length="128" mass="13523">MTSTPAPDRRSAGVGLVLMLALLAMIGPFTIDTIFPGFGAIADELDVTAPALQQTISVYLVSLALMSLLHGPLSDAFGRRPVIIASCAAYAVTAVACALALLRPAARGPCCPGDLRRRRHDRRPRDDP</sequence>
<dbReference type="RefSeq" id="WP_350227100.1">
    <property type="nucleotide sequence ID" value="NZ_AP027735.1"/>
</dbReference>
<organism evidence="8 9">
    <name type="scientific">Barrientosiimonas endolithica</name>
    <dbReference type="NCBI Taxonomy" id="1535208"/>
    <lineage>
        <taxon>Bacteria</taxon>
        <taxon>Bacillati</taxon>
        <taxon>Actinomycetota</taxon>
        <taxon>Actinomycetes</taxon>
        <taxon>Micrococcales</taxon>
        <taxon>Dermacoccaceae</taxon>
        <taxon>Barrientosiimonas</taxon>
    </lineage>
</organism>
<keyword evidence="3 6" id="KW-0812">Transmembrane</keyword>
<evidence type="ECO:0000259" key="7">
    <source>
        <dbReference type="PROSITE" id="PS50850"/>
    </source>
</evidence>
<evidence type="ECO:0000256" key="3">
    <source>
        <dbReference type="ARBA" id="ARBA00022692"/>
    </source>
</evidence>
<comment type="subcellular location">
    <subcellularLocation>
        <location evidence="1">Cell membrane</location>
        <topology evidence="1">Multi-pass membrane protein</topology>
    </subcellularLocation>
</comment>
<dbReference type="Gene3D" id="1.20.1720.10">
    <property type="entry name" value="Multidrug resistance protein D"/>
    <property type="match status" value="1"/>
</dbReference>
<dbReference type="Pfam" id="PF07690">
    <property type="entry name" value="MFS_1"/>
    <property type="match status" value="1"/>
</dbReference>
<name>A0ABM8HAJ1_9MICO</name>
<keyword evidence="2" id="KW-0813">Transport</keyword>
<keyword evidence="5 6" id="KW-0472">Membrane</keyword>
<dbReference type="EMBL" id="AP027735">
    <property type="protein sequence ID" value="BDZ57955.1"/>
    <property type="molecule type" value="Genomic_DNA"/>
</dbReference>
<accession>A0ABM8HAJ1</accession>
<reference evidence="9" key="1">
    <citation type="journal article" date="2019" name="Int. J. Syst. Evol. Microbiol.">
        <title>The Global Catalogue of Microorganisms (GCM) 10K type strain sequencing project: providing services to taxonomists for standard genome sequencing and annotation.</title>
        <authorList>
            <consortium name="The Broad Institute Genomics Platform"/>
            <consortium name="The Broad Institute Genome Sequencing Center for Infectious Disease"/>
            <person name="Wu L."/>
            <person name="Ma J."/>
        </authorList>
    </citation>
    <scope>NUCLEOTIDE SEQUENCE [LARGE SCALE GENOMIC DNA]</scope>
    <source>
        <strain evidence="9">NBRC 110608</strain>
    </source>
</reference>
<feature type="transmembrane region" description="Helical" evidence="6">
    <location>
        <begin position="82"/>
        <end position="102"/>
    </location>
</feature>
<dbReference type="InterPro" id="IPR036259">
    <property type="entry name" value="MFS_trans_sf"/>
</dbReference>
<dbReference type="PANTHER" id="PTHR23502">
    <property type="entry name" value="MAJOR FACILITATOR SUPERFAMILY"/>
    <property type="match status" value="1"/>
</dbReference>
<evidence type="ECO:0000256" key="5">
    <source>
        <dbReference type="ARBA" id="ARBA00023136"/>
    </source>
</evidence>
<proteinExistence type="predicted"/>
<evidence type="ECO:0000256" key="6">
    <source>
        <dbReference type="SAM" id="Phobius"/>
    </source>
</evidence>